<evidence type="ECO:0000256" key="5">
    <source>
        <dbReference type="ARBA" id="ARBA00016296"/>
    </source>
</evidence>
<dbReference type="PROSITE" id="PS00856">
    <property type="entry name" value="GUANYLATE_KINASE_1"/>
    <property type="match status" value="1"/>
</dbReference>
<dbReference type="InterPro" id="IPR008144">
    <property type="entry name" value="Guanylate_kin-like_dom"/>
</dbReference>
<evidence type="ECO:0000256" key="12">
    <source>
        <dbReference type="ARBA" id="ARBA00048594"/>
    </source>
</evidence>
<dbReference type="InterPro" id="IPR017665">
    <property type="entry name" value="Guanylate_kinase"/>
</dbReference>
<dbReference type="PANTHER" id="PTHR23117">
    <property type="entry name" value="GUANYLATE KINASE-RELATED"/>
    <property type="match status" value="1"/>
</dbReference>
<dbReference type="EC" id="2.7.4.8" evidence="4 13"/>
<dbReference type="NCBIfam" id="TIGR03263">
    <property type="entry name" value="guanyl_kin"/>
    <property type="match status" value="1"/>
</dbReference>
<gene>
    <name evidence="13" type="primary">gmk</name>
    <name evidence="15" type="ORF">SAMN06264868_10225</name>
</gene>
<dbReference type="PANTHER" id="PTHR23117:SF13">
    <property type="entry name" value="GUANYLATE KINASE"/>
    <property type="match status" value="1"/>
</dbReference>
<dbReference type="GO" id="GO:0005829">
    <property type="term" value="C:cytosol"/>
    <property type="evidence" value="ECO:0007669"/>
    <property type="project" value="TreeGrafter"/>
</dbReference>
<keyword evidence="10 13" id="KW-0067">ATP-binding</keyword>
<evidence type="ECO:0000259" key="14">
    <source>
        <dbReference type="PROSITE" id="PS50052"/>
    </source>
</evidence>
<feature type="domain" description="Guanylate kinase-like" evidence="14">
    <location>
        <begin position="4"/>
        <end position="181"/>
    </location>
</feature>
<keyword evidence="6 13" id="KW-0963">Cytoplasm</keyword>
<dbReference type="AlphaFoldDB" id="A0AA45WJ31"/>
<dbReference type="Proteomes" id="UP001157947">
    <property type="component" value="Unassembled WGS sequence"/>
</dbReference>
<dbReference type="EMBL" id="FXTX01000002">
    <property type="protein sequence ID" value="SMP01785.1"/>
    <property type="molecule type" value="Genomic_DNA"/>
</dbReference>
<dbReference type="Gene3D" id="3.40.50.300">
    <property type="entry name" value="P-loop containing nucleotide triphosphate hydrolases"/>
    <property type="match status" value="1"/>
</dbReference>
<evidence type="ECO:0000313" key="15">
    <source>
        <dbReference type="EMBL" id="SMP01785.1"/>
    </source>
</evidence>
<dbReference type="PROSITE" id="PS50052">
    <property type="entry name" value="GUANYLATE_KINASE_2"/>
    <property type="match status" value="1"/>
</dbReference>
<dbReference type="GO" id="GO:0004385">
    <property type="term" value="F:GMP kinase activity"/>
    <property type="evidence" value="ECO:0007669"/>
    <property type="project" value="UniProtKB-UniRule"/>
</dbReference>
<evidence type="ECO:0000256" key="2">
    <source>
        <dbReference type="ARBA" id="ARBA00004496"/>
    </source>
</evidence>
<comment type="similarity">
    <text evidence="3 13">Belongs to the guanylate kinase family.</text>
</comment>
<sequence length="208" mass="24021">MGGGLLYILSSPAGGGKTTIANILLSKIENLKRVITYTTREKRPNEIDGVDYYFVGKDKFEKLIKENAFLEYAIVHGNYYGTPKKETLELLRKGYDLLLVIDVQGYLQIKQNFKEAVGIFILPPSINELINRMKKRGETEEEINKRLKTAEKEIPQWKNYDYIIINENLDDAVEKAKSIIISNRLKTDRFDISNIKDEKLKILMQNMI</sequence>
<evidence type="ECO:0000256" key="13">
    <source>
        <dbReference type="HAMAP-Rule" id="MF_00328"/>
    </source>
</evidence>
<name>A0AA45WJ31_9AQUI</name>
<feature type="binding site" evidence="13">
    <location>
        <begin position="11"/>
        <end position="18"/>
    </location>
    <ligand>
        <name>ATP</name>
        <dbReference type="ChEBI" id="CHEBI:30616"/>
    </ligand>
</feature>
<dbReference type="CDD" id="cd00071">
    <property type="entry name" value="GMPK"/>
    <property type="match status" value="1"/>
</dbReference>
<comment type="function">
    <text evidence="1 13">Essential for recycling GMP and indirectly, cGMP.</text>
</comment>
<evidence type="ECO:0000256" key="10">
    <source>
        <dbReference type="ARBA" id="ARBA00022840"/>
    </source>
</evidence>
<keyword evidence="9 13" id="KW-0418">Kinase</keyword>
<proteinExistence type="inferred from homology"/>
<evidence type="ECO:0000256" key="9">
    <source>
        <dbReference type="ARBA" id="ARBA00022777"/>
    </source>
</evidence>
<dbReference type="SMART" id="SM00072">
    <property type="entry name" value="GuKc"/>
    <property type="match status" value="1"/>
</dbReference>
<evidence type="ECO:0000256" key="6">
    <source>
        <dbReference type="ARBA" id="ARBA00022490"/>
    </source>
</evidence>
<evidence type="ECO:0000256" key="3">
    <source>
        <dbReference type="ARBA" id="ARBA00005790"/>
    </source>
</evidence>
<dbReference type="FunFam" id="3.30.63.10:FF:000005">
    <property type="entry name" value="Guanylate kinase"/>
    <property type="match status" value="1"/>
</dbReference>
<accession>A0AA45WJ31</accession>
<dbReference type="InterPro" id="IPR027417">
    <property type="entry name" value="P-loop_NTPase"/>
</dbReference>
<evidence type="ECO:0000256" key="8">
    <source>
        <dbReference type="ARBA" id="ARBA00022741"/>
    </source>
</evidence>
<keyword evidence="16" id="KW-1185">Reference proteome</keyword>
<dbReference type="Pfam" id="PF00625">
    <property type="entry name" value="Guanylate_kin"/>
    <property type="match status" value="1"/>
</dbReference>
<comment type="caution">
    <text evidence="15">The sequence shown here is derived from an EMBL/GenBank/DDBJ whole genome shotgun (WGS) entry which is preliminary data.</text>
</comment>
<dbReference type="InterPro" id="IPR008145">
    <property type="entry name" value="GK/Ca_channel_bsu"/>
</dbReference>
<dbReference type="Gene3D" id="3.30.63.10">
    <property type="entry name" value="Guanylate Kinase phosphate binding domain"/>
    <property type="match status" value="1"/>
</dbReference>
<evidence type="ECO:0000313" key="16">
    <source>
        <dbReference type="Proteomes" id="UP001157947"/>
    </source>
</evidence>
<dbReference type="InterPro" id="IPR020590">
    <property type="entry name" value="Guanylate_kinase_CS"/>
</dbReference>
<evidence type="ECO:0000256" key="1">
    <source>
        <dbReference type="ARBA" id="ARBA00003531"/>
    </source>
</evidence>
<evidence type="ECO:0000256" key="7">
    <source>
        <dbReference type="ARBA" id="ARBA00022679"/>
    </source>
</evidence>
<dbReference type="RefSeq" id="WP_265133490.1">
    <property type="nucleotide sequence ID" value="NZ_FXTX01000002.1"/>
</dbReference>
<keyword evidence="7 13" id="KW-0808">Transferase</keyword>
<dbReference type="HAMAP" id="MF_00328">
    <property type="entry name" value="Guanylate_kinase"/>
    <property type="match status" value="1"/>
</dbReference>
<organism evidence="15 16">
    <name type="scientific">Venenivibrio stagnispumantis</name>
    <dbReference type="NCBI Taxonomy" id="407998"/>
    <lineage>
        <taxon>Bacteria</taxon>
        <taxon>Pseudomonadati</taxon>
        <taxon>Aquificota</taxon>
        <taxon>Aquificia</taxon>
        <taxon>Aquificales</taxon>
        <taxon>Hydrogenothermaceae</taxon>
        <taxon>Venenivibrio</taxon>
    </lineage>
</organism>
<keyword evidence="8 13" id="KW-0547">Nucleotide-binding</keyword>
<comment type="subcellular location">
    <subcellularLocation>
        <location evidence="2 13">Cytoplasm</location>
    </subcellularLocation>
</comment>
<reference evidence="15" key="1">
    <citation type="submission" date="2017-05" db="EMBL/GenBank/DDBJ databases">
        <authorList>
            <person name="Varghese N."/>
            <person name="Submissions S."/>
        </authorList>
    </citation>
    <scope>NUCLEOTIDE SEQUENCE</scope>
    <source>
        <strain evidence="15">DSM 18763</strain>
    </source>
</reference>
<dbReference type="GO" id="GO:0005524">
    <property type="term" value="F:ATP binding"/>
    <property type="evidence" value="ECO:0007669"/>
    <property type="project" value="UniProtKB-UniRule"/>
</dbReference>
<comment type="catalytic activity">
    <reaction evidence="12 13">
        <text>GMP + ATP = GDP + ADP</text>
        <dbReference type="Rhea" id="RHEA:20780"/>
        <dbReference type="ChEBI" id="CHEBI:30616"/>
        <dbReference type="ChEBI" id="CHEBI:58115"/>
        <dbReference type="ChEBI" id="CHEBI:58189"/>
        <dbReference type="ChEBI" id="CHEBI:456216"/>
        <dbReference type="EC" id="2.7.4.8"/>
    </reaction>
</comment>
<protein>
    <recommendedName>
        <fullName evidence="5 13">Guanylate kinase</fullName>
        <ecNumber evidence="4 13">2.7.4.8</ecNumber>
    </recommendedName>
    <alternativeName>
        <fullName evidence="11 13">GMP kinase</fullName>
    </alternativeName>
</protein>
<evidence type="ECO:0000256" key="4">
    <source>
        <dbReference type="ARBA" id="ARBA00012961"/>
    </source>
</evidence>
<evidence type="ECO:0000256" key="11">
    <source>
        <dbReference type="ARBA" id="ARBA00030128"/>
    </source>
</evidence>
<dbReference type="SUPFAM" id="SSF52540">
    <property type="entry name" value="P-loop containing nucleoside triphosphate hydrolases"/>
    <property type="match status" value="1"/>
</dbReference>